<evidence type="ECO:0000256" key="1">
    <source>
        <dbReference type="SAM" id="SignalP"/>
    </source>
</evidence>
<dbReference type="InParanoid" id="A0A2P5DWG1"/>
<dbReference type="Proteomes" id="UP000237000">
    <property type="component" value="Unassembled WGS sequence"/>
</dbReference>
<keyword evidence="1" id="KW-0732">Signal</keyword>
<sequence length="100" mass="11664">MHLHVRLGFVQFCCFLFLGFDQSWVLVLGLNPEDSQNNNSRFHERAYISSPIEHESIRCMKLKDECLNSEENKKTELTQKFTLTPLSIQMLSSFIPRDGK</sequence>
<reference evidence="3" key="1">
    <citation type="submission" date="2016-06" db="EMBL/GenBank/DDBJ databases">
        <title>Parallel loss of symbiosis genes in relatives of nitrogen-fixing non-legume Parasponia.</title>
        <authorList>
            <person name="Van Velzen R."/>
            <person name="Holmer R."/>
            <person name="Bu F."/>
            <person name="Rutten L."/>
            <person name="Van Zeijl A."/>
            <person name="Liu W."/>
            <person name="Santuari L."/>
            <person name="Cao Q."/>
            <person name="Sharma T."/>
            <person name="Shen D."/>
            <person name="Roswanjaya Y."/>
            <person name="Wardhani T."/>
            <person name="Kalhor M.S."/>
            <person name="Jansen J."/>
            <person name="Van den Hoogen J."/>
            <person name="Gungor B."/>
            <person name="Hartog M."/>
            <person name="Hontelez J."/>
            <person name="Verver J."/>
            <person name="Yang W.-C."/>
            <person name="Schijlen E."/>
            <person name="Repin R."/>
            <person name="Schilthuizen M."/>
            <person name="Schranz E."/>
            <person name="Heidstra R."/>
            <person name="Miyata K."/>
            <person name="Fedorova E."/>
            <person name="Kohlen W."/>
            <person name="Bisseling T."/>
            <person name="Smit S."/>
            <person name="Geurts R."/>
        </authorList>
    </citation>
    <scope>NUCLEOTIDE SEQUENCE [LARGE SCALE GENOMIC DNA]</scope>
    <source>
        <strain evidence="3">cv. RG33-2</strain>
    </source>
</reference>
<accession>A0A2P5DWG1</accession>
<comment type="caution">
    <text evidence="2">The sequence shown here is derived from an EMBL/GenBank/DDBJ whole genome shotgun (WGS) entry which is preliminary data.</text>
</comment>
<feature type="chain" id="PRO_5015114579" description="Secreted protein" evidence="1">
    <location>
        <begin position="30"/>
        <end position="100"/>
    </location>
</feature>
<organism evidence="2 3">
    <name type="scientific">Trema orientale</name>
    <name type="common">Charcoal tree</name>
    <name type="synonym">Celtis orientalis</name>
    <dbReference type="NCBI Taxonomy" id="63057"/>
    <lineage>
        <taxon>Eukaryota</taxon>
        <taxon>Viridiplantae</taxon>
        <taxon>Streptophyta</taxon>
        <taxon>Embryophyta</taxon>
        <taxon>Tracheophyta</taxon>
        <taxon>Spermatophyta</taxon>
        <taxon>Magnoliopsida</taxon>
        <taxon>eudicotyledons</taxon>
        <taxon>Gunneridae</taxon>
        <taxon>Pentapetalae</taxon>
        <taxon>rosids</taxon>
        <taxon>fabids</taxon>
        <taxon>Rosales</taxon>
        <taxon>Cannabaceae</taxon>
        <taxon>Trema</taxon>
    </lineage>
</organism>
<gene>
    <name evidence="2" type="ORF">TorRG33x02_239970</name>
</gene>
<name>A0A2P5DWG1_TREOI</name>
<evidence type="ECO:0008006" key="4">
    <source>
        <dbReference type="Google" id="ProtNLM"/>
    </source>
</evidence>
<evidence type="ECO:0000313" key="3">
    <source>
        <dbReference type="Proteomes" id="UP000237000"/>
    </source>
</evidence>
<dbReference type="OrthoDB" id="10278249at2759"/>
<protein>
    <recommendedName>
        <fullName evidence="4">Secreted protein</fullName>
    </recommendedName>
</protein>
<evidence type="ECO:0000313" key="2">
    <source>
        <dbReference type="EMBL" id="PON77627.1"/>
    </source>
</evidence>
<proteinExistence type="predicted"/>
<feature type="signal peptide" evidence="1">
    <location>
        <begin position="1"/>
        <end position="29"/>
    </location>
</feature>
<dbReference type="EMBL" id="JXTC01000245">
    <property type="protein sequence ID" value="PON77627.1"/>
    <property type="molecule type" value="Genomic_DNA"/>
</dbReference>
<keyword evidence="3" id="KW-1185">Reference proteome</keyword>
<dbReference type="AlphaFoldDB" id="A0A2P5DWG1"/>